<keyword evidence="2" id="KW-1185">Reference proteome</keyword>
<dbReference type="Proteomes" id="UP000468943">
    <property type="component" value="Unassembled WGS sequence"/>
</dbReference>
<protein>
    <recommendedName>
        <fullName evidence="3">RHS repeat-associated core domain-containing protein</fullName>
    </recommendedName>
</protein>
<organism evidence="1 2">
    <name type="scientific">Pontixanthobacter gangjinensis</name>
    <dbReference type="NCBI Taxonomy" id="1028742"/>
    <lineage>
        <taxon>Bacteria</taxon>
        <taxon>Pseudomonadati</taxon>
        <taxon>Pseudomonadota</taxon>
        <taxon>Alphaproteobacteria</taxon>
        <taxon>Sphingomonadales</taxon>
        <taxon>Erythrobacteraceae</taxon>
        <taxon>Pontixanthobacter</taxon>
    </lineage>
</organism>
<dbReference type="OrthoDB" id="6057489at2"/>
<dbReference type="AlphaFoldDB" id="A0A6I4SP08"/>
<gene>
    <name evidence="1" type="ORF">GRI36_12475</name>
</gene>
<dbReference type="EMBL" id="WTYS01000001">
    <property type="protein sequence ID" value="MXO57691.1"/>
    <property type="molecule type" value="Genomic_DNA"/>
</dbReference>
<evidence type="ECO:0000313" key="2">
    <source>
        <dbReference type="Proteomes" id="UP000468943"/>
    </source>
</evidence>
<reference evidence="1 2" key="1">
    <citation type="submission" date="2019-12" db="EMBL/GenBank/DDBJ databases">
        <title>Genomic-based taxomic classification of the family Erythrobacteraceae.</title>
        <authorList>
            <person name="Xu L."/>
        </authorList>
    </citation>
    <scope>NUCLEOTIDE SEQUENCE [LARGE SCALE GENOMIC DNA]</scope>
    <source>
        <strain evidence="1 2">JCM 17802</strain>
    </source>
</reference>
<dbReference type="PANTHER" id="PTHR32305">
    <property type="match status" value="1"/>
</dbReference>
<dbReference type="InterPro" id="IPR022385">
    <property type="entry name" value="Rhs_assc_core"/>
</dbReference>
<dbReference type="PRINTS" id="PR00394">
    <property type="entry name" value="RHSPROTEIN"/>
</dbReference>
<dbReference type="PANTHER" id="PTHR32305:SF15">
    <property type="entry name" value="PROTEIN RHSA-RELATED"/>
    <property type="match status" value="1"/>
</dbReference>
<accession>A0A6I4SP08</accession>
<sequence length="334" mass="35172">MQQVQQPLNHGLHSVGYPGSSTARNDAHYLYADRLGSIVQEVKRDGTVTAINSYDAYGIPGASSGINNLGRFRYTGQTWIPELGMYYYKARMYSPTLGRFMQTDPIGYSDGMNIYAYVGNDPVNYVDPTGLAVSGGKFGNCKLIGLNNWIISNGATGEDIGYEDGDVHTWISVCAEDSGLAHDGSRPPPGAGGLDKADCVNPNPVVHLKGRLGAGGAAVGITTLIAELIDPLTQRTWSIHLSGFADFAAGLGVVSITGTLPNGPSTFEKNVTIEWGAIGLGPASISWVNFYGANVGNAEVAVSGLFNFPVGGMIVEGSIETRKTSNGICGAKKQ</sequence>
<evidence type="ECO:0008006" key="3">
    <source>
        <dbReference type="Google" id="ProtNLM"/>
    </source>
</evidence>
<dbReference type="NCBIfam" id="TIGR03696">
    <property type="entry name" value="Rhs_assc_core"/>
    <property type="match status" value="1"/>
</dbReference>
<comment type="caution">
    <text evidence="1">The sequence shown here is derived from an EMBL/GenBank/DDBJ whole genome shotgun (WGS) entry which is preliminary data.</text>
</comment>
<proteinExistence type="predicted"/>
<evidence type="ECO:0000313" key="1">
    <source>
        <dbReference type="EMBL" id="MXO57691.1"/>
    </source>
</evidence>
<name>A0A6I4SP08_9SPHN</name>
<dbReference type="InterPro" id="IPR050708">
    <property type="entry name" value="T6SS_VgrG/RHS"/>
</dbReference>
<dbReference type="Gene3D" id="2.180.10.10">
    <property type="entry name" value="RHS repeat-associated core"/>
    <property type="match status" value="1"/>
</dbReference>